<dbReference type="RefSeq" id="WP_202828573.1">
    <property type="nucleotide sequence ID" value="NZ_JAEUXJ010000020.1"/>
</dbReference>
<dbReference type="Proteomes" id="UP000606490">
    <property type="component" value="Unassembled WGS sequence"/>
</dbReference>
<name>A0ABS1VAX4_9PROT</name>
<keyword evidence="3" id="KW-1185">Reference proteome</keyword>
<evidence type="ECO:0000313" key="2">
    <source>
        <dbReference type="EMBL" id="MBL6458831.1"/>
    </source>
</evidence>
<evidence type="ECO:0000256" key="1">
    <source>
        <dbReference type="SAM" id="MobiDB-lite"/>
    </source>
</evidence>
<proteinExistence type="predicted"/>
<dbReference type="EMBL" id="JAEUXJ010000020">
    <property type="protein sequence ID" value="MBL6458831.1"/>
    <property type="molecule type" value="Genomic_DNA"/>
</dbReference>
<comment type="caution">
    <text evidence="2">The sequence shown here is derived from an EMBL/GenBank/DDBJ whole genome shotgun (WGS) entry which is preliminary data.</text>
</comment>
<protein>
    <submittedName>
        <fullName evidence="2">Uncharacterized protein</fullName>
    </submittedName>
</protein>
<organism evidence="2 3">
    <name type="scientific">Belnapia mucosa</name>
    <dbReference type="NCBI Taxonomy" id="2804532"/>
    <lineage>
        <taxon>Bacteria</taxon>
        <taxon>Pseudomonadati</taxon>
        <taxon>Pseudomonadota</taxon>
        <taxon>Alphaproteobacteria</taxon>
        <taxon>Acetobacterales</taxon>
        <taxon>Roseomonadaceae</taxon>
        <taxon>Belnapia</taxon>
    </lineage>
</organism>
<accession>A0ABS1VAX4</accession>
<gene>
    <name evidence="2" type="ORF">JMJ55_26215</name>
</gene>
<feature type="compositionally biased region" description="Basic and acidic residues" evidence="1">
    <location>
        <begin position="294"/>
        <end position="304"/>
    </location>
</feature>
<sequence length="328" mass="36620">MHAHGLCQLHENRRVRHGDPLYEAEPRGTLFCSIPDCGGEHLAGGYCRSHYTQQRRHGDPLHAQKVTAEFLKRKAHPLHSQWQTMVSRCTNPRVAGYERYGGRGITVCDSWRENFWAYVVDVGLRVRDTDQLDRIDNDGPYEPGNVAWVSPAENSQKRSSNVLTAEGAAEIRRRRSAGETQEAIAQALGVTPSTVLDVISGRTWNNGDAPDMRIRRRRPRSASAPEAVAGSGRRDPLYDTCAGIKARCLNPRSSNYAAYGGRGIRLHEPWAQSPPAFLEGLKAEIGPRPSPNHSIDRIDNDGHYEPGNLRWATSSEQLLNRRPRPPKA</sequence>
<feature type="region of interest" description="Disordered" evidence="1">
    <location>
        <begin position="286"/>
        <end position="328"/>
    </location>
</feature>
<reference evidence="2 3" key="1">
    <citation type="submission" date="2021-01" db="EMBL/GenBank/DDBJ databases">
        <title>Belnapia mucosa sp. nov. and Belnapia arida sp. nov., isolated from the Tabernas Desert (Almeria, Spain).</title>
        <authorList>
            <person name="Molina-Menor E."/>
            <person name="Vidal-Verdu A."/>
            <person name="Calonge A."/>
            <person name="Satari L."/>
            <person name="Pereto Magraner J."/>
            <person name="Porcar Miralles M."/>
        </authorList>
    </citation>
    <scope>NUCLEOTIDE SEQUENCE [LARGE SCALE GENOMIC DNA]</scope>
    <source>
        <strain evidence="2 3">T6</strain>
    </source>
</reference>
<evidence type="ECO:0000313" key="3">
    <source>
        <dbReference type="Proteomes" id="UP000606490"/>
    </source>
</evidence>